<sequence>MFYHVHIESVDAHSKGGCKHHFEYDFPSTDIIINKILKPYLMGESIQFDGYFLAKEQVNRIKIIETAKTAEQEKDSYSNNRRPNSSFLSSVTKSGLIFGGTSMKDVSRELLEKARSESLSSQIEHRGDTKQPTDKTKVFIVHGQDDLARLEVSSFLSKLGLEPIVLHEQASSGSTIIEKIEKYTDVGFGVVLYTPCDTGAKQSVEPEYRPRARQNVVFEHGYLIGKLSRKNVCALVKGDVETPNDISGVVYVLQDIAGAWKLMLAKELKSSGYNIDMNKVL</sequence>
<dbReference type="InterPro" id="IPR019302">
    <property type="entry name" value="CAP12/PCTIR_TIR_dom"/>
</dbReference>
<keyword evidence="3" id="KW-1185">Reference proteome</keyword>
<protein>
    <submittedName>
        <fullName evidence="2">DNA-binding protein</fullName>
    </submittedName>
</protein>
<evidence type="ECO:0000259" key="1">
    <source>
        <dbReference type="Pfam" id="PF10137"/>
    </source>
</evidence>
<evidence type="ECO:0000313" key="3">
    <source>
        <dbReference type="Proteomes" id="UP000019439"/>
    </source>
</evidence>
<dbReference type="Proteomes" id="UP000019439">
    <property type="component" value="Chromosome"/>
</dbReference>
<proteinExistence type="predicted"/>
<dbReference type="RefSeq" id="WP_025383636.1">
    <property type="nucleotide sequence ID" value="NZ_CGBP01000002.1"/>
</dbReference>
<feature type="domain" description="CD-NTase-associated protein 12/Pycsar effector protein TIR" evidence="1">
    <location>
        <begin position="137"/>
        <end position="252"/>
    </location>
</feature>
<dbReference type="GeneID" id="96665349"/>
<reference evidence="2 3" key="1">
    <citation type="journal article" date="2014" name="Genome Announc.">
        <title>Genome Sequence of Yersinia similis Y228T, a Member of the Yersinia pseudotuberculosis Complex.</title>
        <authorList>
            <person name="Sprague L.D."/>
            <person name="Neubauer H."/>
        </authorList>
    </citation>
    <scope>NUCLEOTIDE SEQUENCE [LARGE SCALE GENOMIC DNA]</scope>
    <source>
        <strain evidence="2 3">228</strain>
    </source>
</reference>
<accession>A0ABM5Q2K3</accession>
<name>A0ABM5Q2K3_9GAMM</name>
<dbReference type="Pfam" id="PF10137">
    <property type="entry name" value="CAP12-PCTIR_TIR"/>
    <property type="match status" value="1"/>
</dbReference>
<evidence type="ECO:0000313" key="2">
    <source>
        <dbReference type="EMBL" id="AHK20994.1"/>
    </source>
</evidence>
<dbReference type="EMBL" id="CP007230">
    <property type="protein sequence ID" value="AHK20994.1"/>
    <property type="molecule type" value="Genomic_DNA"/>
</dbReference>
<organism evidence="2 3">
    <name type="scientific">Yersinia similis</name>
    <dbReference type="NCBI Taxonomy" id="367190"/>
    <lineage>
        <taxon>Bacteria</taxon>
        <taxon>Pseudomonadati</taxon>
        <taxon>Pseudomonadota</taxon>
        <taxon>Gammaproteobacteria</taxon>
        <taxon>Enterobacterales</taxon>
        <taxon>Yersiniaceae</taxon>
        <taxon>Yersinia</taxon>
    </lineage>
</organism>
<gene>
    <name evidence="2" type="ORF">BF17_18165</name>
</gene>
<dbReference type="GO" id="GO:0003677">
    <property type="term" value="F:DNA binding"/>
    <property type="evidence" value="ECO:0007669"/>
    <property type="project" value="UniProtKB-KW"/>
</dbReference>
<keyword evidence="2" id="KW-0238">DNA-binding</keyword>